<sequence>MNKTVEIETWVSYPARTVNAEDGLRVEFSIPVHMDLLPFMNGPRTQLLCKYRVRKGFTWGQLGNQAHVRIKGYVETGNRGGQYFHCKEVEILEGKPINNADKATKRMVRRMEKAAGVPDAGVKPTKKQKSKIAPAPPPFSGQLNIF</sequence>
<dbReference type="RefSeq" id="WP_071506742.1">
    <property type="nucleotide sequence ID" value="NZ_MORL01000049.1"/>
</dbReference>
<keyword evidence="3" id="KW-1185">Reference proteome</keyword>
<dbReference type="OrthoDB" id="9894685at2"/>
<dbReference type="EMBL" id="MORL01000049">
    <property type="protein sequence ID" value="OIN55637.1"/>
    <property type="molecule type" value="Genomic_DNA"/>
</dbReference>
<comment type="caution">
    <text evidence="2">The sequence shown here is derived from an EMBL/GenBank/DDBJ whole genome shotgun (WGS) entry which is preliminary data.</text>
</comment>
<evidence type="ECO:0000313" key="2">
    <source>
        <dbReference type="EMBL" id="OIN55637.1"/>
    </source>
</evidence>
<feature type="region of interest" description="Disordered" evidence="1">
    <location>
        <begin position="113"/>
        <end position="146"/>
    </location>
</feature>
<accession>A0A1S2VA67</accession>
<gene>
    <name evidence="2" type="ORF">BLX24_29065</name>
</gene>
<evidence type="ECO:0000313" key="3">
    <source>
        <dbReference type="Proteomes" id="UP000181790"/>
    </source>
</evidence>
<evidence type="ECO:0000256" key="1">
    <source>
        <dbReference type="SAM" id="MobiDB-lite"/>
    </source>
</evidence>
<protein>
    <submittedName>
        <fullName evidence="2">Uncharacterized protein</fullName>
    </submittedName>
</protein>
<proteinExistence type="predicted"/>
<name>A0A1S2VA67_9BACT</name>
<reference evidence="2 3" key="1">
    <citation type="submission" date="2016-10" db="EMBL/GenBank/DDBJ databases">
        <title>Arsenicibacter rosenii gen. nov., sp. nov., an efficient arsenic-methylating bacterium isolated from an arsenic-contaminated paddy soil.</title>
        <authorList>
            <person name="Huang K."/>
        </authorList>
    </citation>
    <scope>NUCLEOTIDE SEQUENCE [LARGE SCALE GENOMIC DNA]</scope>
    <source>
        <strain evidence="2 3">SM-1</strain>
    </source>
</reference>
<dbReference type="Proteomes" id="UP000181790">
    <property type="component" value="Unassembled WGS sequence"/>
</dbReference>
<organism evidence="2 3">
    <name type="scientific">Arsenicibacter rosenii</name>
    <dbReference type="NCBI Taxonomy" id="1750698"/>
    <lineage>
        <taxon>Bacteria</taxon>
        <taxon>Pseudomonadati</taxon>
        <taxon>Bacteroidota</taxon>
        <taxon>Cytophagia</taxon>
        <taxon>Cytophagales</taxon>
        <taxon>Spirosomataceae</taxon>
        <taxon>Arsenicibacter</taxon>
    </lineage>
</organism>
<dbReference type="AlphaFoldDB" id="A0A1S2VA67"/>